<dbReference type="SUPFAM" id="SSF53474">
    <property type="entry name" value="alpha/beta-Hydrolases"/>
    <property type="match status" value="1"/>
</dbReference>
<dbReference type="CDD" id="cd12809">
    <property type="entry name" value="Esterase_713_like-2"/>
    <property type="match status" value="1"/>
</dbReference>
<dbReference type="Proteomes" id="UP001049176">
    <property type="component" value="Chromosome 2"/>
</dbReference>
<proteinExistence type="predicted"/>
<dbReference type="Gene3D" id="3.40.50.1820">
    <property type="entry name" value="alpha/beta hydrolase"/>
    <property type="match status" value="1"/>
</dbReference>
<name>A0A9P7UXT6_9AGAR</name>
<feature type="chain" id="PRO_5040143250" description="AB hydrolase-1 domain-containing protein" evidence="1">
    <location>
        <begin position="23"/>
        <end position="370"/>
    </location>
</feature>
<evidence type="ECO:0000313" key="4">
    <source>
        <dbReference type="Proteomes" id="UP001049176"/>
    </source>
</evidence>
<dbReference type="PANTHER" id="PTHR43194">
    <property type="entry name" value="HYDROLASE ALPHA/BETA FOLD FAMILY"/>
    <property type="match status" value="1"/>
</dbReference>
<dbReference type="PANTHER" id="PTHR43194:SF4">
    <property type="entry name" value="AB HYDROLASE-1 DOMAIN-CONTAINING PROTEIN"/>
    <property type="match status" value="1"/>
</dbReference>
<dbReference type="GeneID" id="66073118"/>
<keyword evidence="4" id="KW-1185">Reference proteome</keyword>
<accession>A0A9P7UXT6</accession>
<comment type="caution">
    <text evidence="3">The sequence shown here is derived from an EMBL/GenBank/DDBJ whole genome shotgun (WGS) entry which is preliminary data.</text>
</comment>
<dbReference type="RefSeq" id="XP_043013095.1">
    <property type="nucleotide sequence ID" value="XM_043148496.1"/>
</dbReference>
<dbReference type="InterPro" id="IPR050228">
    <property type="entry name" value="Carboxylesterase_BioH"/>
</dbReference>
<dbReference type="KEGG" id="more:E1B28_004042"/>
<sequence length="370" mass="40759">MFMSPSLPWIILILFQIVQALAAQIQGTLHRRNYFYVGEDYVSTVNGSFIAAHQIYVENLVPAKVTQALPILIIHGRGMTGTNFLNTPDGRTGWADFFLGEGFELYLIDQPSRGRSPWQNGIDGSRSSFDVFTVETHFTAPELFDLWPLAGRHTQWPGNGTAGDPIFDEFYASTVPALDSEAEAEVKTKNATVQLLDRIGPVILMTHSESGPFGWQIADARPNLVKTIIAVEPSGPPFMNAVFPPTIPARPFGLTETPLTFSPPVTSASDIHHVLFSSIPNVTCFEQAQPAKQLVNLAKVPVTVVTSESSFHAMYDNCTVRFLQQAGVSVKHTNLPEVGIFGNGHMMFMEKNNLEIAEKVVKKWIKDTVG</sequence>
<feature type="signal peptide" evidence="1">
    <location>
        <begin position="1"/>
        <end position="22"/>
    </location>
</feature>
<keyword evidence="1" id="KW-0732">Signal</keyword>
<feature type="domain" description="AB hydrolase-1" evidence="2">
    <location>
        <begin position="71"/>
        <end position="357"/>
    </location>
</feature>
<dbReference type="InterPro" id="IPR029058">
    <property type="entry name" value="AB_hydrolase_fold"/>
</dbReference>
<organism evidence="3 4">
    <name type="scientific">Marasmius oreades</name>
    <name type="common">fairy-ring Marasmius</name>
    <dbReference type="NCBI Taxonomy" id="181124"/>
    <lineage>
        <taxon>Eukaryota</taxon>
        <taxon>Fungi</taxon>
        <taxon>Dikarya</taxon>
        <taxon>Basidiomycota</taxon>
        <taxon>Agaricomycotina</taxon>
        <taxon>Agaricomycetes</taxon>
        <taxon>Agaricomycetidae</taxon>
        <taxon>Agaricales</taxon>
        <taxon>Marasmiineae</taxon>
        <taxon>Marasmiaceae</taxon>
        <taxon>Marasmius</taxon>
    </lineage>
</organism>
<gene>
    <name evidence="3" type="ORF">E1B28_004042</name>
</gene>
<dbReference type="OrthoDB" id="9978720at2759"/>
<dbReference type="EMBL" id="CM032182">
    <property type="protein sequence ID" value="KAG7096625.1"/>
    <property type="molecule type" value="Genomic_DNA"/>
</dbReference>
<protein>
    <recommendedName>
        <fullName evidence="2">AB hydrolase-1 domain-containing protein</fullName>
    </recommendedName>
</protein>
<reference evidence="3" key="1">
    <citation type="journal article" date="2021" name="Genome Biol. Evol.">
        <title>The assembled and annotated genome of the fairy-ring fungus Marasmius oreades.</title>
        <authorList>
            <person name="Hiltunen M."/>
            <person name="Ament-Velasquez S.L."/>
            <person name="Johannesson H."/>
        </authorList>
    </citation>
    <scope>NUCLEOTIDE SEQUENCE</scope>
    <source>
        <strain evidence="3">03SP1</strain>
    </source>
</reference>
<dbReference type="Pfam" id="PF12697">
    <property type="entry name" value="Abhydrolase_6"/>
    <property type="match status" value="1"/>
</dbReference>
<evidence type="ECO:0000256" key="1">
    <source>
        <dbReference type="SAM" id="SignalP"/>
    </source>
</evidence>
<dbReference type="InterPro" id="IPR000073">
    <property type="entry name" value="AB_hydrolase_1"/>
</dbReference>
<evidence type="ECO:0000313" key="3">
    <source>
        <dbReference type="EMBL" id="KAG7096625.1"/>
    </source>
</evidence>
<dbReference type="AlphaFoldDB" id="A0A9P7UXT6"/>
<evidence type="ECO:0000259" key="2">
    <source>
        <dbReference type="Pfam" id="PF12697"/>
    </source>
</evidence>